<dbReference type="EMBL" id="RSCM01000025">
    <property type="protein sequence ID" value="RUS92621.1"/>
    <property type="molecule type" value="Genomic_DNA"/>
</dbReference>
<accession>A0A433UFL3</accession>
<keyword evidence="2" id="KW-1185">Reference proteome</keyword>
<comment type="caution">
    <text evidence="1">The sequence shown here is derived from an EMBL/GenBank/DDBJ whole genome shotgun (WGS) entry which is preliminary data.</text>
</comment>
<dbReference type="AlphaFoldDB" id="A0A433UFL3"/>
<sequence length="72" mass="8299">MLLVRSYRTFAPLPTNLKLMGGIFLWHYPHDHSHWTLSSKFGLSEARTFLKPVLITDLQLPTPTLSFIQCTL</sequence>
<proteinExistence type="predicted"/>
<protein>
    <submittedName>
        <fullName evidence="1">Uncharacterized protein</fullName>
    </submittedName>
</protein>
<evidence type="ECO:0000313" key="2">
    <source>
        <dbReference type="Proteomes" id="UP000276103"/>
    </source>
</evidence>
<name>A0A433UFL3_ANAVA</name>
<gene>
    <name evidence="1" type="ORF">DSM107003_48930</name>
</gene>
<evidence type="ECO:0000313" key="1">
    <source>
        <dbReference type="EMBL" id="RUS92621.1"/>
    </source>
</evidence>
<organism evidence="1 2">
    <name type="scientific">Trichormus variabilis SAG 1403-4b</name>
    <dbReference type="NCBI Taxonomy" id="447716"/>
    <lineage>
        <taxon>Bacteria</taxon>
        <taxon>Bacillati</taxon>
        <taxon>Cyanobacteriota</taxon>
        <taxon>Cyanophyceae</taxon>
        <taxon>Nostocales</taxon>
        <taxon>Nostocaceae</taxon>
        <taxon>Trichormus</taxon>
    </lineage>
</organism>
<reference evidence="1 2" key="1">
    <citation type="journal article" date="2019" name="Genome Biol. Evol.">
        <title>Day and night: Metabolic profiles and evolutionary relationships of six axenic non-marine cyanobacteria.</title>
        <authorList>
            <person name="Will S.E."/>
            <person name="Henke P."/>
            <person name="Boedeker C."/>
            <person name="Huang S."/>
            <person name="Brinkmann H."/>
            <person name="Rohde M."/>
            <person name="Jarek M."/>
            <person name="Friedl T."/>
            <person name="Seufert S."/>
            <person name="Schumacher M."/>
            <person name="Overmann J."/>
            <person name="Neumann-Schaal M."/>
            <person name="Petersen J."/>
        </authorList>
    </citation>
    <scope>NUCLEOTIDE SEQUENCE [LARGE SCALE GENOMIC DNA]</scope>
    <source>
        <strain evidence="1 2">SAG 1403-4b</strain>
    </source>
</reference>
<dbReference type="Proteomes" id="UP000276103">
    <property type="component" value="Unassembled WGS sequence"/>
</dbReference>